<proteinExistence type="predicted"/>
<evidence type="ECO:0000313" key="3">
    <source>
        <dbReference type="Proteomes" id="UP000242450"/>
    </source>
</evidence>
<accession>A0A212D221</accession>
<dbReference type="AlphaFoldDB" id="A0A212D221"/>
<organism evidence="2 3">
    <name type="scientific">Cervus elaphus hippelaphus</name>
    <name type="common">European red deer</name>
    <dbReference type="NCBI Taxonomy" id="46360"/>
    <lineage>
        <taxon>Eukaryota</taxon>
        <taxon>Metazoa</taxon>
        <taxon>Chordata</taxon>
        <taxon>Craniata</taxon>
        <taxon>Vertebrata</taxon>
        <taxon>Euteleostomi</taxon>
        <taxon>Mammalia</taxon>
        <taxon>Eutheria</taxon>
        <taxon>Laurasiatheria</taxon>
        <taxon>Artiodactyla</taxon>
        <taxon>Ruminantia</taxon>
        <taxon>Pecora</taxon>
        <taxon>Cervidae</taxon>
        <taxon>Cervinae</taxon>
        <taxon>Cervus</taxon>
    </lineage>
</organism>
<dbReference type="GO" id="GO:0005737">
    <property type="term" value="C:cytoplasm"/>
    <property type="evidence" value="ECO:0007669"/>
    <property type="project" value="InterPro"/>
</dbReference>
<dbReference type="EMBL" id="MKHE01000009">
    <property type="protein sequence ID" value="OWK12226.1"/>
    <property type="molecule type" value="Genomic_DNA"/>
</dbReference>
<dbReference type="GO" id="GO:0008140">
    <property type="term" value="F:cAMP response element binding protein binding"/>
    <property type="evidence" value="ECO:0007669"/>
    <property type="project" value="TreeGrafter"/>
</dbReference>
<evidence type="ECO:0000313" key="2">
    <source>
        <dbReference type="EMBL" id="OWK12226.1"/>
    </source>
</evidence>
<dbReference type="GO" id="GO:0005634">
    <property type="term" value="C:nucleus"/>
    <property type="evidence" value="ECO:0007669"/>
    <property type="project" value="InterPro"/>
</dbReference>
<feature type="region of interest" description="Disordered" evidence="1">
    <location>
        <begin position="22"/>
        <end position="64"/>
    </location>
</feature>
<dbReference type="Proteomes" id="UP000242450">
    <property type="component" value="Chromosome 9"/>
</dbReference>
<keyword evidence="3" id="KW-1185">Reference proteome</keyword>
<name>A0A212D221_CEREH</name>
<dbReference type="GO" id="GO:0045944">
    <property type="term" value="P:positive regulation of transcription by RNA polymerase II"/>
    <property type="evidence" value="ECO:0007669"/>
    <property type="project" value="TreeGrafter"/>
</dbReference>
<comment type="caution">
    <text evidence="2">The sequence shown here is derived from an EMBL/GenBank/DDBJ whole genome shotgun (WGS) entry which is preliminary data.</text>
</comment>
<sequence>MTHLGISGGLGLGPGYDVPGLHSPLSHPSLQSSLNNPNLQASLSGPQPQLQGSHSHPSRLPSSSLAHHALPATSLVPGPAPPPLCFISGSALPTSLPPPPPPYSASAPGSFLRHDHVPLSPHSLQAQPMPEGPNSNCPNSFHQQCHPPCLPSLRASPWIPVSCPPTSGCLHIHYSPLPQFGSAHPATHPKASAAARAALSGLSVWPSGCQPLGRQLQCGTLYPPSPSEHGQPSYHRSMSDFGLGNLEQFSMGNPSTSCVLSDPCALLPDPAVEDLFHSDWLEASPWIPVSCPPTSGCLHIHYSPLPQFGSAHPATHPKASAAARAALSGLSVWPSGCQPLGRQLQCGTLYPPSPSEHGQPSYHRSMSDFGLGNLEQFSMGNPSTSWCRIPLAFPKGLDP</sequence>
<dbReference type="PANTHER" id="PTHR13589:SF6">
    <property type="entry name" value="CREB-REGULATED TRANSCRIPTION COACTIVATOR 2"/>
    <property type="match status" value="1"/>
</dbReference>
<gene>
    <name evidence="2" type="ORF">Celaphus_00003447</name>
</gene>
<feature type="compositionally biased region" description="Low complexity" evidence="1">
    <location>
        <begin position="22"/>
        <end position="44"/>
    </location>
</feature>
<evidence type="ECO:0000256" key="1">
    <source>
        <dbReference type="SAM" id="MobiDB-lite"/>
    </source>
</evidence>
<protein>
    <submittedName>
        <fullName evidence="2">Uncharacterized protein</fullName>
    </submittedName>
</protein>
<dbReference type="PANTHER" id="PTHR13589">
    <property type="entry name" value="CREB-REGULATED TRANSCRIPTION COACTIVATOR"/>
    <property type="match status" value="1"/>
</dbReference>
<feature type="compositionally biased region" description="Low complexity" evidence="1">
    <location>
        <begin position="53"/>
        <end position="64"/>
    </location>
</feature>
<dbReference type="InterPro" id="IPR024786">
    <property type="entry name" value="TORC"/>
</dbReference>
<reference evidence="2 3" key="1">
    <citation type="journal article" date="2018" name="Mol. Genet. Genomics">
        <title>The red deer Cervus elaphus genome CerEla1.0: sequencing, annotating, genes, and chromosomes.</title>
        <authorList>
            <person name="Bana N.A."/>
            <person name="Nyiri A."/>
            <person name="Nagy J."/>
            <person name="Frank K."/>
            <person name="Nagy T."/>
            <person name="Steger V."/>
            <person name="Schiller M."/>
            <person name="Lakatos P."/>
            <person name="Sugar L."/>
            <person name="Horn P."/>
            <person name="Barta E."/>
            <person name="Orosz L."/>
        </authorList>
    </citation>
    <scope>NUCLEOTIDE SEQUENCE [LARGE SCALE GENOMIC DNA]</scope>
    <source>
        <strain evidence="2">Hungarian</strain>
    </source>
</reference>